<dbReference type="Proteomes" id="UP001362999">
    <property type="component" value="Unassembled WGS sequence"/>
</dbReference>
<feature type="domain" description="Nephrocystin 3-like N-terminal" evidence="2">
    <location>
        <begin position="1"/>
        <end position="42"/>
    </location>
</feature>
<name>A0AAW0AT56_9AGAR</name>
<protein>
    <recommendedName>
        <fullName evidence="2">Nephrocystin 3-like N-terminal domain-containing protein</fullName>
    </recommendedName>
</protein>
<dbReference type="EMBL" id="JAWWNJ010000053">
    <property type="protein sequence ID" value="KAK7015771.1"/>
    <property type="molecule type" value="Genomic_DNA"/>
</dbReference>
<feature type="non-terminal residue" evidence="3">
    <location>
        <position position="1"/>
    </location>
</feature>
<evidence type="ECO:0000256" key="1">
    <source>
        <dbReference type="ARBA" id="ARBA00022737"/>
    </source>
</evidence>
<reference evidence="3 4" key="1">
    <citation type="journal article" date="2024" name="J Genomics">
        <title>Draft genome sequencing and assembly of Favolaschia claudopus CIRM-BRFM 2984 isolated from oak limbs.</title>
        <authorList>
            <person name="Navarro D."/>
            <person name="Drula E."/>
            <person name="Chaduli D."/>
            <person name="Cazenave R."/>
            <person name="Ahrendt S."/>
            <person name="Wang J."/>
            <person name="Lipzen A."/>
            <person name="Daum C."/>
            <person name="Barry K."/>
            <person name="Grigoriev I.V."/>
            <person name="Favel A."/>
            <person name="Rosso M.N."/>
            <person name="Martin F."/>
        </authorList>
    </citation>
    <scope>NUCLEOTIDE SEQUENCE [LARGE SCALE GENOMIC DNA]</scope>
    <source>
        <strain evidence="3 4">CIRM-BRFM 2984</strain>
    </source>
</reference>
<accession>A0AAW0AT56</accession>
<organism evidence="3 4">
    <name type="scientific">Favolaschia claudopus</name>
    <dbReference type="NCBI Taxonomy" id="2862362"/>
    <lineage>
        <taxon>Eukaryota</taxon>
        <taxon>Fungi</taxon>
        <taxon>Dikarya</taxon>
        <taxon>Basidiomycota</taxon>
        <taxon>Agaricomycotina</taxon>
        <taxon>Agaricomycetes</taxon>
        <taxon>Agaricomycetidae</taxon>
        <taxon>Agaricales</taxon>
        <taxon>Marasmiineae</taxon>
        <taxon>Mycenaceae</taxon>
        <taxon>Favolaschia</taxon>
    </lineage>
</organism>
<dbReference type="InterPro" id="IPR056884">
    <property type="entry name" value="NPHP3-like_N"/>
</dbReference>
<sequence>PIVIVLDALDECSEPSRQALISLISEDMATLPPVFRLLVTSRPDPEITKVFQFKAHIAAQRLDIGTEDATKDILLYLRQRMKEIGKDWGVEEAQWPGEHDIQLLATYTGGVFTRAAAACRFVEGFNPAHRLQQLLETGPEWLQTVNC</sequence>
<comment type="caution">
    <text evidence="3">The sequence shown here is derived from an EMBL/GenBank/DDBJ whole genome shotgun (WGS) entry which is preliminary data.</text>
</comment>
<keyword evidence="4" id="KW-1185">Reference proteome</keyword>
<keyword evidence="1" id="KW-0677">Repeat</keyword>
<dbReference type="AlphaFoldDB" id="A0AAW0AT56"/>
<gene>
    <name evidence="3" type="ORF">R3P38DRAFT_2543437</name>
</gene>
<dbReference type="Pfam" id="PF24883">
    <property type="entry name" value="NPHP3_N"/>
    <property type="match status" value="1"/>
</dbReference>
<proteinExistence type="predicted"/>
<evidence type="ECO:0000313" key="3">
    <source>
        <dbReference type="EMBL" id="KAK7015771.1"/>
    </source>
</evidence>
<evidence type="ECO:0000313" key="4">
    <source>
        <dbReference type="Proteomes" id="UP001362999"/>
    </source>
</evidence>
<evidence type="ECO:0000259" key="2">
    <source>
        <dbReference type="Pfam" id="PF24883"/>
    </source>
</evidence>